<feature type="non-terminal residue" evidence="2">
    <location>
        <position position="1"/>
    </location>
</feature>
<dbReference type="Pfam" id="PF13343">
    <property type="entry name" value="SBP_bac_6"/>
    <property type="match status" value="1"/>
</dbReference>
<dbReference type="InterPro" id="IPR026045">
    <property type="entry name" value="Ferric-bd"/>
</dbReference>
<dbReference type="PIRSF" id="PIRSF002825">
    <property type="entry name" value="CfbpA"/>
    <property type="match status" value="1"/>
</dbReference>
<dbReference type="EMBL" id="UINC01014875">
    <property type="protein sequence ID" value="SVA63097.1"/>
    <property type="molecule type" value="Genomic_DNA"/>
</dbReference>
<sequence>VNLTICFGEKLKIKKIFTAFLALAILTTPSCGSEEDSKTLTVYSGRSEKLVGPIFSDFETTTGINLEIKYGSSNDLALAISTEGNKTQADVFLSRSPGPTGYLADLDMLANLDKTVLERVPVDRRSPDNDWVGFAGRARVLVYNTDEIATADLPQSVFDLTDLLYKGLVAVPGSNSSFQDWFTVFRLRNGDDVAIKWLNDMVANGARFYPKNRAIVEAVSRNEVTFGLVNHYYNYQEVAANGDAQRSANHAFAPGDDGGLMIMATAAILDRSKNYDSANKLIAHLLSNGQQRYLTDSVYEYPLAIGVEPSSVLPPTPIDTVGAVDINDMAAEFRRTIEIIEASGILDQ</sequence>
<keyword evidence="1" id="KW-0732">Signal</keyword>
<accession>A0A381XG02</accession>
<dbReference type="SUPFAM" id="SSF53850">
    <property type="entry name" value="Periplasmic binding protein-like II"/>
    <property type="match status" value="1"/>
</dbReference>
<gene>
    <name evidence="2" type="ORF">METZ01_LOCUS115951</name>
</gene>
<evidence type="ECO:0000256" key="1">
    <source>
        <dbReference type="ARBA" id="ARBA00022729"/>
    </source>
</evidence>
<dbReference type="PANTHER" id="PTHR30006:SF24">
    <property type="entry name" value="SLL0237 PROTEIN"/>
    <property type="match status" value="1"/>
</dbReference>
<evidence type="ECO:0000313" key="2">
    <source>
        <dbReference type="EMBL" id="SVA63097.1"/>
    </source>
</evidence>
<dbReference type="PANTHER" id="PTHR30006">
    <property type="entry name" value="THIAMINE-BINDING PERIPLASMIC PROTEIN-RELATED"/>
    <property type="match status" value="1"/>
</dbReference>
<evidence type="ECO:0008006" key="3">
    <source>
        <dbReference type="Google" id="ProtNLM"/>
    </source>
</evidence>
<dbReference type="AlphaFoldDB" id="A0A381XG02"/>
<name>A0A381XG02_9ZZZZ</name>
<reference evidence="2" key="1">
    <citation type="submission" date="2018-05" db="EMBL/GenBank/DDBJ databases">
        <authorList>
            <person name="Lanie J.A."/>
            <person name="Ng W.-L."/>
            <person name="Kazmierczak K.M."/>
            <person name="Andrzejewski T.M."/>
            <person name="Davidsen T.M."/>
            <person name="Wayne K.J."/>
            <person name="Tettelin H."/>
            <person name="Glass J.I."/>
            <person name="Rusch D."/>
            <person name="Podicherti R."/>
            <person name="Tsui H.-C.T."/>
            <person name="Winkler M.E."/>
        </authorList>
    </citation>
    <scope>NUCLEOTIDE SEQUENCE</scope>
</reference>
<organism evidence="2">
    <name type="scientific">marine metagenome</name>
    <dbReference type="NCBI Taxonomy" id="408172"/>
    <lineage>
        <taxon>unclassified sequences</taxon>
        <taxon>metagenomes</taxon>
        <taxon>ecological metagenomes</taxon>
    </lineage>
</organism>
<proteinExistence type="predicted"/>
<dbReference type="Gene3D" id="3.40.190.10">
    <property type="entry name" value="Periplasmic binding protein-like II"/>
    <property type="match status" value="2"/>
</dbReference>
<protein>
    <recommendedName>
        <fullName evidence="3">Iron ABC transporter substrate-binding protein</fullName>
    </recommendedName>
</protein>